<reference evidence="2" key="1">
    <citation type="journal article" date="2014" name="Int. J. Syst. Evol. Microbiol.">
        <title>Complete genome sequence of Corynebacterium casei LMG S-19264T (=DSM 44701T), isolated from a smear-ripened cheese.</title>
        <authorList>
            <consortium name="US DOE Joint Genome Institute (JGI-PGF)"/>
            <person name="Walter F."/>
            <person name="Albersmeier A."/>
            <person name="Kalinowski J."/>
            <person name="Ruckert C."/>
        </authorList>
    </citation>
    <scope>NUCLEOTIDE SEQUENCE</scope>
    <source>
        <strain evidence="2">CGMCC 1.12751</strain>
    </source>
</reference>
<keyword evidence="1" id="KW-1277">Toxin-antitoxin system</keyword>
<dbReference type="RefSeq" id="WP_188463132.1">
    <property type="nucleotide sequence ID" value="NZ_BMFQ01000002.1"/>
</dbReference>
<sequence length="97" mass="11670">MASKLIIDPEAQEEIDEAIMWYESKQVGLGADFLNYLDGYFQTLKNRKALFEIKRKPVFRELPLKRFPYIIIYEEYQNQIIVYSVFHTFQDVNKKLK</sequence>
<keyword evidence="3" id="KW-1185">Reference proteome</keyword>
<dbReference type="AlphaFoldDB" id="A0A917LLX4"/>
<evidence type="ECO:0008006" key="4">
    <source>
        <dbReference type="Google" id="ProtNLM"/>
    </source>
</evidence>
<gene>
    <name evidence="2" type="ORF">GCM10010976_13290</name>
</gene>
<dbReference type="Gene3D" id="3.30.2310.20">
    <property type="entry name" value="RelE-like"/>
    <property type="match status" value="1"/>
</dbReference>
<comment type="caution">
    <text evidence="2">The sequence shown here is derived from an EMBL/GenBank/DDBJ whole genome shotgun (WGS) entry which is preliminary data.</text>
</comment>
<accession>A0A917LLX4</accession>
<dbReference type="Pfam" id="PF05016">
    <property type="entry name" value="ParE_toxin"/>
    <property type="match status" value="1"/>
</dbReference>
<dbReference type="Proteomes" id="UP000625976">
    <property type="component" value="Unassembled WGS sequence"/>
</dbReference>
<reference evidence="2" key="2">
    <citation type="submission" date="2020-09" db="EMBL/GenBank/DDBJ databases">
        <authorList>
            <person name="Sun Q."/>
            <person name="Zhou Y."/>
        </authorList>
    </citation>
    <scope>NUCLEOTIDE SEQUENCE</scope>
    <source>
        <strain evidence="2">CGMCC 1.12751</strain>
    </source>
</reference>
<protein>
    <recommendedName>
        <fullName evidence="4">Type II toxin-antitoxin system RelE/ParE family toxin</fullName>
    </recommendedName>
</protein>
<dbReference type="EMBL" id="BMFQ01000002">
    <property type="protein sequence ID" value="GGG43135.1"/>
    <property type="molecule type" value="Genomic_DNA"/>
</dbReference>
<name>A0A917LLX4_9FLAO</name>
<proteinExistence type="predicted"/>
<dbReference type="InterPro" id="IPR007712">
    <property type="entry name" value="RelE/ParE_toxin"/>
</dbReference>
<evidence type="ECO:0000313" key="2">
    <source>
        <dbReference type="EMBL" id="GGG43135.1"/>
    </source>
</evidence>
<dbReference type="InterPro" id="IPR035093">
    <property type="entry name" value="RelE/ParE_toxin_dom_sf"/>
</dbReference>
<evidence type="ECO:0000256" key="1">
    <source>
        <dbReference type="ARBA" id="ARBA00022649"/>
    </source>
</evidence>
<evidence type="ECO:0000313" key="3">
    <source>
        <dbReference type="Proteomes" id="UP000625976"/>
    </source>
</evidence>
<organism evidence="2 3">
    <name type="scientific">Bizionia arctica</name>
    <dbReference type="NCBI Taxonomy" id="1495645"/>
    <lineage>
        <taxon>Bacteria</taxon>
        <taxon>Pseudomonadati</taxon>
        <taxon>Bacteroidota</taxon>
        <taxon>Flavobacteriia</taxon>
        <taxon>Flavobacteriales</taxon>
        <taxon>Flavobacteriaceae</taxon>
        <taxon>Bizionia</taxon>
    </lineage>
</organism>